<accession>A0A4Y7T493</accession>
<gene>
    <name evidence="1" type="ORF">FA13DRAFT_1735575</name>
</gene>
<dbReference type="AlphaFoldDB" id="A0A4Y7T493"/>
<dbReference type="OrthoDB" id="10513181at2759"/>
<dbReference type="EMBL" id="QPFP01000032">
    <property type="protein sequence ID" value="TEB28422.1"/>
    <property type="molecule type" value="Genomic_DNA"/>
</dbReference>
<sequence length="120" mass="13787">MNLQGARVVPQYTEEWDKGFEMAERVRQFVEDAQADLDRISLMEGNFQLTEQVTSRTLVKLAYDPEKDNGDPEMMKTRYKVVGSLFRPMPVVVPLEGYVAQNGRPKPEDIIEWHTVPGET</sequence>
<reference evidence="1 2" key="1">
    <citation type="journal article" date="2019" name="Nat. Ecol. Evol.">
        <title>Megaphylogeny resolves global patterns of mushroom evolution.</title>
        <authorList>
            <person name="Varga T."/>
            <person name="Krizsan K."/>
            <person name="Foldi C."/>
            <person name="Dima B."/>
            <person name="Sanchez-Garcia M."/>
            <person name="Sanchez-Ramirez S."/>
            <person name="Szollosi G.J."/>
            <person name="Szarkandi J.G."/>
            <person name="Papp V."/>
            <person name="Albert L."/>
            <person name="Andreopoulos W."/>
            <person name="Angelini C."/>
            <person name="Antonin V."/>
            <person name="Barry K.W."/>
            <person name="Bougher N.L."/>
            <person name="Buchanan P."/>
            <person name="Buyck B."/>
            <person name="Bense V."/>
            <person name="Catcheside P."/>
            <person name="Chovatia M."/>
            <person name="Cooper J."/>
            <person name="Damon W."/>
            <person name="Desjardin D."/>
            <person name="Finy P."/>
            <person name="Geml J."/>
            <person name="Haridas S."/>
            <person name="Hughes K."/>
            <person name="Justo A."/>
            <person name="Karasinski D."/>
            <person name="Kautmanova I."/>
            <person name="Kiss B."/>
            <person name="Kocsube S."/>
            <person name="Kotiranta H."/>
            <person name="LaButti K.M."/>
            <person name="Lechner B.E."/>
            <person name="Liimatainen K."/>
            <person name="Lipzen A."/>
            <person name="Lukacs Z."/>
            <person name="Mihaltcheva S."/>
            <person name="Morgado L.N."/>
            <person name="Niskanen T."/>
            <person name="Noordeloos M.E."/>
            <person name="Ohm R.A."/>
            <person name="Ortiz-Santana B."/>
            <person name="Ovrebo C."/>
            <person name="Racz N."/>
            <person name="Riley R."/>
            <person name="Savchenko A."/>
            <person name="Shiryaev A."/>
            <person name="Soop K."/>
            <person name="Spirin V."/>
            <person name="Szebenyi C."/>
            <person name="Tomsovsky M."/>
            <person name="Tulloss R.E."/>
            <person name="Uehling J."/>
            <person name="Grigoriev I.V."/>
            <person name="Vagvolgyi C."/>
            <person name="Papp T."/>
            <person name="Martin F.M."/>
            <person name="Miettinen O."/>
            <person name="Hibbett D.S."/>
            <person name="Nagy L.G."/>
        </authorList>
    </citation>
    <scope>NUCLEOTIDE SEQUENCE [LARGE SCALE GENOMIC DNA]</scope>
    <source>
        <strain evidence="1 2">FP101781</strain>
    </source>
</reference>
<protein>
    <submittedName>
        <fullName evidence="1">Uncharacterized protein</fullName>
    </submittedName>
</protein>
<evidence type="ECO:0000313" key="1">
    <source>
        <dbReference type="EMBL" id="TEB28422.1"/>
    </source>
</evidence>
<proteinExistence type="predicted"/>
<evidence type="ECO:0000313" key="2">
    <source>
        <dbReference type="Proteomes" id="UP000298030"/>
    </source>
</evidence>
<dbReference type="Proteomes" id="UP000298030">
    <property type="component" value="Unassembled WGS sequence"/>
</dbReference>
<keyword evidence="2" id="KW-1185">Reference proteome</keyword>
<organism evidence="1 2">
    <name type="scientific">Coprinellus micaceus</name>
    <name type="common">Glistening ink-cap mushroom</name>
    <name type="synonym">Coprinus micaceus</name>
    <dbReference type="NCBI Taxonomy" id="71717"/>
    <lineage>
        <taxon>Eukaryota</taxon>
        <taxon>Fungi</taxon>
        <taxon>Dikarya</taxon>
        <taxon>Basidiomycota</taxon>
        <taxon>Agaricomycotina</taxon>
        <taxon>Agaricomycetes</taxon>
        <taxon>Agaricomycetidae</taxon>
        <taxon>Agaricales</taxon>
        <taxon>Agaricineae</taxon>
        <taxon>Psathyrellaceae</taxon>
        <taxon>Coprinellus</taxon>
    </lineage>
</organism>
<comment type="caution">
    <text evidence="1">The sequence shown here is derived from an EMBL/GenBank/DDBJ whole genome shotgun (WGS) entry which is preliminary data.</text>
</comment>
<name>A0A4Y7T493_COPMI</name>